<keyword evidence="2" id="KW-1185">Reference proteome</keyword>
<comment type="caution">
    <text evidence="1">The sequence shown here is derived from an EMBL/GenBank/DDBJ whole genome shotgun (WGS) entry which is preliminary data.</text>
</comment>
<sequence length="399" mass="44080">MSTHTATLLERRVYRASGRLRLLSEHGSDLAVQLERAADLPLREYLRSLVPGPEAWPNVHRMRLVRAVEGYLVRHGDHDVDAVCDHLLHTPVIQQADHSNLLLDHETFLNNYLFHLASREAGVRVAVTNQCSTVSCLARRTPVLGPTFLRSRASLYSVLPMSKTALKNSSFCGIPGPVTMTFDFMEGNHPDVATDPVFARLAGHTAPDGPTAYRQANDMIWRDLAVDHGVRRVSIDESVVSECVALHLADPDGPVYRLLFDPQVRDAFLRAKRRLVADPSNLTVNRAAPDFVWLRKGPRLHQVELVGTGPDAQWIVETNGAPLPVPFEPAAVIEALRTGVLYADRVLAYLVRCLLPGWSPWAGPASRTTSGCTGACWSRPTRRCRSSARRTSTGYAVPT</sequence>
<evidence type="ECO:0000313" key="2">
    <source>
        <dbReference type="Proteomes" id="UP000482960"/>
    </source>
</evidence>
<protein>
    <submittedName>
        <fullName evidence="1">Uncharacterized protein</fullName>
    </submittedName>
</protein>
<accession>A0A6V8L354</accession>
<dbReference type="Proteomes" id="UP000482960">
    <property type="component" value="Unassembled WGS sequence"/>
</dbReference>
<proteinExistence type="predicted"/>
<reference evidence="1 2" key="2">
    <citation type="submission" date="2020-03" db="EMBL/GenBank/DDBJ databases">
        <authorList>
            <person name="Ichikawa N."/>
            <person name="Kimura A."/>
            <person name="Kitahashi Y."/>
            <person name="Uohara A."/>
        </authorList>
    </citation>
    <scope>NUCLEOTIDE SEQUENCE [LARGE SCALE GENOMIC DNA]</scope>
    <source>
        <strain evidence="1 2">NBRC 108638</strain>
    </source>
</reference>
<organism evidence="1 2">
    <name type="scientific">Phytohabitans rumicis</name>
    <dbReference type="NCBI Taxonomy" id="1076125"/>
    <lineage>
        <taxon>Bacteria</taxon>
        <taxon>Bacillati</taxon>
        <taxon>Actinomycetota</taxon>
        <taxon>Actinomycetes</taxon>
        <taxon>Micromonosporales</taxon>
        <taxon>Micromonosporaceae</taxon>
    </lineage>
</organism>
<dbReference type="AlphaFoldDB" id="A0A6V8L354"/>
<name>A0A6V8L354_9ACTN</name>
<gene>
    <name evidence="1" type="ORF">Prum_027210</name>
</gene>
<reference evidence="1 2" key="1">
    <citation type="submission" date="2020-03" db="EMBL/GenBank/DDBJ databases">
        <title>Whole genome shotgun sequence of Phytohabitans rumicis NBRC 108638.</title>
        <authorList>
            <person name="Komaki H."/>
            <person name="Tamura T."/>
        </authorList>
    </citation>
    <scope>NUCLEOTIDE SEQUENCE [LARGE SCALE GENOMIC DNA]</scope>
    <source>
        <strain evidence="1 2">NBRC 108638</strain>
    </source>
</reference>
<dbReference type="RefSeq" id="WP_173076682.1">
    <property type="nucleotide sequence ID" value="NZ_BLPG01000001.1"/>
</dbReference>
<dbReference type="EMBL" id="BLPG01000001">
    <property type="protein sequence ID" value="GFJ89079.1"/>
    <property type="molecule type" value="Genomic_DNA"/>
</dbReference>
<evidence type="ECO:0000313" key="1">
    <source>
        <dbReference type="EMBL" id="GFJ89079.1"/>
    </source>
</evidence>